<dbReference type="PANTHER" id="PTHR21503">
    <property type="entry name" value="F-BOX-CONTAINING HYPOTHETICAL PROTEIN C.ELEGANS"/>
    <property type="match status" value="1"/>
</dbReference>
<evidence type="ECO:0000259" key="1">
    <source>
        <dbReference type="Pfam" id="PF07735"/>
    </source>
</evidence>
<dbReference type="Proteomes" id="UP000008281">
    <property type="component" value="Unassembled WGS sequence"/>
</dbReference>
<dbReference type="PANTHER" id="PTHR21503:SF8">
    <property type="entry name" value="F-BOX ASSOCIATED DOMAIN-CONTAINING PROTEIN-RELATED"/>
    <property type="match status" value="1"/>
</dbReference>
<dbReference type="InterPro" id="IPR012885">
    <property type="entry name" value="F-box_Sdz-33"/>
</dbReference>
<proteinExistence type="predicted"/>
<dbReference type="EMBL" id="DS268532">
    <property type="protein sequence ID" value="EFO87191.1"/>
    <property type="molecule type" value="Genomic_DNA"/>
</dbReference>
<name>E3N5I2_CAERE</name>
<evidence type="ECO:0000313" key="2">
    <source>
        <dbReference type="EMBL" id="EFO87191.1"/>
    </source>
</evidence>
<organism evidence="3">
    <name type="scientific">Caenorhabditis remanei</name>
    <name type="common">Caenorhabditis vulgaris</name>
    <dbReference type="NCBI Taxonomy" id="31234"/>
    <lineage>
        <taxon>Eukaryota</taxon>
        <taxon>Metazoa</taxon>
        <taxon>Ecdysozoa</taxon>
        <taxon>Nematoda</taxon>
        <taxon>Chromadorea</taxon>
        <taxon>Rhabditida</taxon>
        <taxon>Rhabditina</taxon>
        <taxon>Rhabditomorpha</taxon>
        <taxon>Rhabditoidea</taxon>
        <taxon>Rhabditidae</taxon>
        <taxon>Peloderinae</taxon>
        <taxon>Caenorhabditis</taxon>
    </lineage>
</organism>
<accession>E3N5I2</accession>
<dbReference type="InParanoid" id="E3N5I2"/>
<dbReference type="Pfam" id="PF07735">
    <property type="entry name" value="FBA_2"/>
    <property type="match status" value="1"/>
</dbReference>
<gene>
    <name evidence="2" type="ORF">CRE_27794</name>
</gene>
<dbReference type="HOGENOM" id="CLU_124066_0_0_1"/>
<feature type="domain" description="Sdz-33 F-box" evidence="1">
    <location>
        <begin position="3"/>
        <end position="60"/>
    </location>
</feature>
<keyword evidence="3" id="KW-1185">Reference proteome</keyword>
<dbReference type="AlphaFoldDB" id="E3N5I2"/>
<evidence type="ECO:0000313" key="3">
    <source>
        <dbReference type="Proteomes" id="UP000008281"/>
    </source>
</evidence>
<protein>
    <recommendedName>
        <fullName evidence="1">Sdz-33 F-box domain-containing protein</fullName>
    </recommendedName>
</protein>
<sequence length="132" mass="15097">MNSIESLFVGSQLSITLNDLLNMNCVELNLIGNPFTVSEMERILQHWAIGGFKRLKYLCLSVRGFNMEDVLGELTHTRMTEKREYKCNTVPPITFSDRLISRNDGVVASFQYDQRFGVVHFGVWPDSDGNVY</sequence>
<reference evidence="2" key="1">
    <citation type="submission" date="2007-07" db="EMBL/GenBank/DDBJ databases">
        <title>PCAP assembly of the Caenorhabditis remanei genome.</title>
        <authorList>
            <consortium name="The Caenorhabditis remanei Sequencing Consortium"/>
            <person name="Wilson R.K."/>
        </authorList>
    </citation>
    <scope>NUCLEOTIDE SEQUENCE [LARGE SCALE GENOMIC DNA]</scope>
    <source>
        <strain evidence="2">PB4641</strain>
    </source>
</reference>